<comment type="caution">
    <text evidence="2">The sequence shown here is derived from an EMBL/GenBank/DDBJ whole genome shotgun (WGS) entry which is preliminary data.</text>
</comment>
<keyword evidence="1" id="KW-0472">Membrane</keyword>
<protein>
    <submittedName>
        <fullName evidence="2">Uncharacterized protein</fullName>
    </submittedName>
</protein>
<reference evidence="2 3" key="1">
    <citation type="submission" date="2018-06" db="EMBL/GenBank/DDBJ databases">
        <authorList>
            <consortium name="Pathogen Informatics"/>
            <person name="Doyle S."/>
        </authorList>
    </citation>
    <scope>NUCLEOTIDE SEQUENCE [LARGE SCALE GENOMIC DNA]</scope>
    <source>
        <strain evidence="2 3">NCTC9828</strain>
    </source>
</reference>
<dbReference type="EMBL" id="UHEW01000005">
    <property type="protein sequence ID" value="SUN29139.1"/>
    <property type="molecule type" value="Genomic_DNA"/>
</dbReference>
<feature type="transmembrane region" description="Helical" evidence="1">
    <location>
        <begin position="275"/>
        <end position="300"/>
    </location>
</feature>
<dbReference type="Proteomes" id="UP000255140">
    <property type="component" value="Unassembled WGS sequence"/>
</dbReference>
<organism evidence="2 3">
    <name type="scientific">Streptococcus agalactiae</name>
    <dbReference type="NCBI Taxonomy" id="1311"/>
    <lineage>
        <taxon>Bacteria</taxon>
        <taxon>Bacillati</taxon>
        <taxon>Bacillota</taxon>
        <taxon>Bacilli</taxon>
        <taxon>Lactobacillales</taxon>
        <taxon>Streptococcaceae</taxon>
        <taxon>Streptococcus</taxon>
    </lineage>
</organism>
<feature type="transmembrane region" description="Helical" evidence="1">
    <location>
        <begin position="86"/>
        <end position="108"/>
    </location>
</feature>
<accession>A0AB74H569</accession>
<evidence type="ECO:0000256" key="1">
    <source>
        <dbReference type="SAM" id="Phobius"/>
    </source>
</evidence>
<keyword evidence="1" id="KW-0812">Transmembrane</keyword>
<feature type="transmembrane region" description="Helical" evidence="1">
    <location>
        <begin position="120"/>
        <end position="138"/>
    </location>
</feature>
<evidence type="ECO:0000313" key="2">
    <source>
        <dbReference type="EMBL" id="SUN29139.1"/>
    </source>
</evidence>
<dbReference type="RefSeq" id="WP_115356276.1">
    <property type="nucleotide sequence ID" value="NZ_UHEW01000005.1"/>
</dbReference>
<gene>
    <name evidence="2" type="ORF">NCTC9828_01415</name>
</gene>
<sequence length="312" mass="36918">MLINPNFKIEDLGENQLFFINKNKGTGYYVDNINLSKLRKLEEQGIFLQPLRNIDYYLEENMDVPIAKLSWVNNIYPNFNLSSNTVFSLLISMFLIFLSVLVMTVIKFPLPEIKNLKEEGIGYIYIIAMFYTGVYLIHENFHIIAAKLQGIEIKKIGFKFKYYVFPIAFVKIMPTGKDRVRANIALAGNVADLLLLLIYYCICLMSKNIYFYYILFFQFGLAFWNYNILLPTDFHLFLISYFKKRNFRSKALNYTKNFFFHPSLEKFTNVTKTNIIYLLYGIATTFFLIYIYCSIFWMVYTYIFKESVNNLV</sequence>
<keyword evidence="1" id="KW-1133">Transmembrane helix</keyword>
<name>A0AB74H569_STRAG</name>
<dbReference type="AlphaFoldDB" id="A0AB74H569"/>
<evidence type="ECO:0000313" key="3">
    <source>
        <dbReference type="Proteomes" id="UP000255140"/>
    </source>
</evidence>
<proteinExistence type="predicted"/>